<accession>A0ABY8C6Y3</accession>
<evidence type="ECO:0000256" key="6">
    <source>
        <dbReference type="ARBA" id="ARBA00023288"/>
    </source>
</evidence>
<dbReference type="InterPro" id="IPR006690">
    <property type="entry name" value="OMPA-like_CS"/>
</dbReference>
<dbReference type="PANTHER" id="PTHR30329:SF21">
    <property type="entry name" value="LIPOPROTEIN YIAD-RELATED"/>
    <property type="match status" value="1"/>
</dbReference>
<evidence type="ECO:0000313" key="13">
    <source>
        <dbReference type="Proteomes" id="UP001222275"/>
    </source>
</evidence>
<keyword evidence="5 8" id="KW-0998">Cell outer membrane</keyword>
<dbReference type="InterPro" id="IPR050330">
    <property type="entry name" value="Bact_OuterMem_StrucFunc"/>
</dbReference>
<keyword evidence="3 8" id="KW-0472">Membrane</keyword>
<comment type="similarity">
    <text evidence="8">Belongs to the Pal lipoprotein family.</text>
</comment>
<evidence type="ECO:0000256" key="3">
    <source>
        <dbReference type="ARBA" id="ARBA00023136"/>
    </source>
</evidence>
<dbReference type="RefSeq" id="WP_275593993.1">
    <property type="nucleotide sequence ID" value="NZ_CP102381.1"/>
</dbReference>
<evidence type="ECO:0000256" key="5">
    <source>
        <dbReference type="ARBA" id="ARBA00023237"/>
    </source>
</evidence>
<feature type="region of interest" description="Disordered" evidence="9">
    <location>
        <begin position="22"/>
        <end position="53"/>
    </location>
</feature>
<evidence type="ECO:0000256" key="8">
    <source>
        <dbReference type="HAMAP-Rule" id="MF_02204"/>
    </source>
</evidence>
<dbReference type="PROSITE" id="PS51257">
    <property type="entry name" value="PROKAR_LIPOPROTEIN"/>
    <property type="match status" value="1"/>
</dbReference>
<protein>
    <recommendedName>
        <fullName evidence="8">Peptidoglycan-associated lipoprotein</fullName>
        <shortName evidence="8">PAL</shortName>
    </recommendedName>
</protein>
<evidence type="ECO:0000313" key="12">
    <source>
        <dbReference type="EMBL" id="WEJ61734.1"/>
    </source>
</evidence>
<evidence type="ECO:0000256" key="1">
    <source>
        <dbReference type="ARBA" id="ARBA00022618"/>
    </source>
</evidence>
<feature type="signal peptide" evidence="10">
    <location>
        <begin position="1"/>
        <end position="26"/>
    </location>
</feature>
<dbReference type="InterPro" id="IPR014169">
    <property type="entry name" value="Pal_lipo_C"/>
</dbReference>
<dbReference type="PROSITE" id="PS01068">
    <property type="entry name" value="OMPA_1"/>
    <property type="match status" value="1"/>
</dbReference>
<dbReference type="Proteomes" id="UP001222275">
    <property type="component" value="Chromosome"/>
</dbReference>
<dbReference type="InterPro" id="IPR006664">
    <property type="entry name" value="OMP_bac"/>
</dbReference>
<keyword evidence="7 8" id="KW-0131">Cell cycle</keyword>
<dbReference type="EMBL" id="CP102381">
    <property type="protein sequence ID" value="WEJ61734.1"/>
    <property type="molecule type" value="Genomic_DNA"/>
</dbReference>
<proteinExistence type="inferred from homology"/>
<comment type="subunit">
    <text evidence="8">The Tol-Pal system is composed of five core proteins: the inner membrane proteins TolA, TolQ and TolR, the periplasmic protein TolB and the outer membrane protein Pal. They form a network linking the inner and outer membranes and the peptidoglycan layer.</text>
</comment>
<dbReference type="InterPro" id="IPR039001">
    <property type="entry name" value="Pal"/>
</dbReference>
<keyword evidence="13" id="KW-1185">Reference proteome</keyword>
<dbReference type="NCBIfam" id="TIGR02802">
    <property type="entry name" value="Pal_lipo"/>
    <property type="match status" value="1"/>
</dbReference>
<feature type="domain" description="OmpA-like" evidence="11">
    <location>
        <begin position="79"/>
        <end position="193"/>
    </location>
</feature>
<dbReference type="HAMAP" id="MF_02204">
    <property type="entry name" value="Pal"/>
    <property type="match status" value="1"/>
</dbReference>
<name>A0ABY8C6Y3_9GAMM</name>
<dbReference type="SUPFAM" id="SSF103088">
    <property type="entry name" value="OmpA-like"/>
    <property type="match status" value="1"/>
</dbReference>
<dbReference type="PRINTS" id="PR01021">
    <property type="entry name" value="OMPADOMAIN"/>
</dbReference>
<keyword evidence="6 8" id="KW-0449">Lipoprotein</keyword>
<evidence type="ECO:0000256" key="10">
    <source>
        <dbReference type="SAM" id="SignalP"/>
    </source>
</evidence>
<keyword evidence="2 8" id="KW-0732">Signal</keyword>
<comment type="function">
    <text evidence="8">Part of the Tol-Pal system, which plays a role in outer membrane invagination during cell division and is important for maintaining outer membrane integrity.</text>
</comment>
<gene>
    <name evidence="8 12" type="primary">pal</name>
    <name evidence="12" type="ORF">NR989_06875</name>
</gene>
<sequence>MHTLHKVFSIAAISLLSACSSVPDRASDGSNDPEVMTDTAPGVGDGSEQGSGVEVIPAMGSQVGNGNLAGGESLDEMKMMDVDSIYPPIIYFNYDQYELDDQGTEVVRYHANILIQNPKQKLVLNGHTDERGTPEYNLALGEKRALAVSQAMMLFGVEESRIEVISFGEEQPEVAQSNELAWQKNRRVEIVIK</sequence>
<keyword evidence="4 8" id="KW-0564">Palmitate</keyword>
<dbReference type="Pfam" id="PF00691">
    <property type="entry name" value="OmpA"/>
    <property type="match status" value="1"/>
</dbReference>
<evidence type="ECO:0000256" key="7">
    <source>
        <dbReference type="ARBA" id="ARBA00023306"/>
    </source>
</evidence>
<dbReference type="CDD" id="cd07185">
    <property type="entry name" value="OmpA_C-like"/>
    <property type="match status" value="1"/>
</dbReference>
<evidence type="ECO:0000256" key="9">
    <source>
        <dbReference type="SAM" id="MobiDB-lite"/>
    </source>
</evidence>
<evidence type="ECO:0000256" key="2">
    <source>
        <dbReference type="ARBA" id="ARBA00022729"/>
    </source>
</evidence>
<dbReference type="InterPro" id="IPR036737">
    <property type="entry name" value="OmpA-like_sf"/>
</dbReference>
<reference evidence="12 13" key="1">
    <citation type="submission" date="2022-06" db="EMBL/GenBank/DDBJ databases">
        <title>Thiomicrohabdus sp. nov, an obligately chemolithoautotrophic, sulfur-oxidizing bacterium isolated from beach of Guanyin Mountain. Amoy.</title>
        <authorList>
            <person name="Zhu H."/>
        </authorList>
    </citation>
    <scope>NUCLEOTIDE SEQUENCE [LARGE SCALE GENOMIC DNA]</scope>
    <source>
        <strain evidence="12 13">XGS-01</strain>
    </source>
</reference>
<dbReference type="PANTHER" id="PTHR30329">
    <property type="entry name" value="STATOR ELEMENT OF FLAGELLAR MOTOR COMPLEX"/>
    <property type="match status" value="1"/>
</dbReference>
<dbReference type="InterPro" id="IPR006665">
    <property type="entry name" value="OmpA-like"/>
</dbReference>
<feature type="chain" id="PRO_5047077111" description="Peptidoglycan-associated lipoprotein" evidence="10">
    <location>
        <begin position="27"/>
        <end position="193"/>
    </location>
</feature>
<evidence type="ECO:0000256" key="4">
    <source>
        <dbReference type="ARBA" id="ARBA00023139"/>
    </source>
</evidence>
<comment type="subcellular location">
    <subcellularLocation>
        <location evidence="8">Cell outer membrane</location>
        <topology evidence="8">Lipid-anchor</topology>
    </subcellularLocation>
</comment>
<dbReference type="PROSITE" id="PS51123">
    <property type="entry name" value="OMPA_2"/>
    <property type="match status" value="1"/>
</dbReference>
<dbReference type="Gene3D" id="3.30.1330.60">
    <property type="entry name" value="OmpA-like domain"/>
    <property type="match status" value="1"/>
</dbReference>
<evidence type="ECO:0000259" key="11">
    <source>
        <dbReference type="PROSITE" id="PS51123"/>
    </source>
</evidence>
<organism evidence="12 13">
    <name type="scientific">Thiomicrorhabdus lithotrophica</name>
    <dbReference type="NCBI Taxonomy" id="2949997"/>
    <lineage>
        <taxon>Bacteria</taxon>
        <taxon>Pseudomonadati</taxon>
        <taxon>Pseudomonadota</taxon>
        <taxon>Gammaproteobacteria</taxon>
        <taxon>Thiotrichales</taxon>
        <taxon>Piscirickettsiaceae</taxon>
        <taxon>Thiomicrorhabdus</taxon>
    </lineage>
</organism>
<keyword evidence="1 8" id="KW-0132">Cell division</keyword>